<gene>
    <name evidence="3" type="ORF">NIES21_03770</name>
</gene>
<evidence type="ECO:0000313" key="4">
    <source>
        <dbReference type="Proteomes" id="UP000218287"/>
    </source>
</evidence>
<proteinExistence type="predicted"/>
<accession>A0A1Z4GAT2</accession>
<dbReference type="EMBL" id="AP018174">
    <property type="protein sequence ID" value="BAY14620.1"/>
    <property type="molecule type" value="Genomic_DNA"/>
</dbReference>
<reference evidence="3 4" key="1">
    <citation type="submission" date="2017-06" db="EMBL/GenBank/DDBJ databases">
        <title>Genome sequencing of cyanobaciteial culture collection at National Institute for Environmental Studies (NIES).</title>
        <authorList>
            <person name="Hirose Y."/>
            <person name="Shimura Y."/>
            <person name="Fujisawa T."/>
            <person name="Nakamura Y."/>
            <person name="Kawachi M."/>
        </authorList>
    </citation>
    <scope>NUCLEOTIDE SEQUENCE [LARGE SCALE GENOMIC DNA]</scope>
    <source>
        <strain evidence="3 4">NIES-21</strain>
    </source>
</reference>
<feature type="coiled-coil region" evidence="1">
    <location>
        <begin position="170"/>
        <end position="197"/>
    </location>
</feature>
<keyword evidence="1" id="KW-0175">Coiled coil</keyword>
<organism evidence="3 4">
    <name type="scientific">Anabaenopsis circularis NIES-21</name>
    <dbReference type="NCBI Taxonomy" id="1085406"/>
    <lineage>
        <taxon>Bacteria</taxon>
        <taxon>Bacillati</taxon>
        <taxon>Cyanobacteriota</taxon>
        <taxon>Cyanophyceae</taxon>
        <taxon>Nostocales</taxon>
        <taxon>Nodulariaceae</taxon>
        <taxon>Anabaenopsis</taxon>
    </lineage>
</organism>
<keyword evidence="2" id="KW-0812">Transmembrane</keyword>
<protein>
    <recommendedName>
        <fullName evidence="5">DUF1350 domain-containing protein</fullName>
    </recommendedName>
</protein>
<name>A0A1Z4GAT2_9CYAN</name>
<evidence type="ECO:0000256" key="1">
    <source>
        <dbReference type="SAM" id="Coils"/>
    </source>
</evidence>
<dbReference type="Pfam" id="PF07082">
    <property type="entry name" value="DUF1350"/>
    <property type="match status" value="1"/>
</dbReference>
<dbReference type="AlphaFoldDB" id="A0A1Z4GAT2"/>
<dbReference type="InterPro" id="IPR010765">
    <property type="entry name" value="DUF1350"/>
</dbReference>
<keyword evidence="4" id="KW-1185">Reference proteome</keyword>
<dbReference type="PANTHER" id="PTHR34127">
    <property type="entry name" value="OS04G0405600 PROTEIN"/>
    <property type="match status" value="1"/>
</dbReference>
<feature type="transmembrane region" description="Helical" evidence="2">
    <location>
        <begin position="39"/>
        <end position="58"/>
    </location>
</feature>
<keyword evidence="2" id="KW-1133">Transmembrane helix</keyword>
<evidence type="ECO:0000313" key="3">
    <source>
        <dbReference type="EMBL" id="BAY14620.1"/>
    </source>
</evidence>
<dbReference type="PANTHER" id="PTHR34127:SF1">
    <property type="entry name" value="OS04G0405600 PROTEIN"/>
    <property type="match status" value="1"/>
</dbReference>
<evidence type="ECO:0000256" key="2">
    <source>
        <dbReference type="SAM" id="Phobius"/>
    </source>
</evidence>
<dbReference type="Proteomes" id="UP000218287">
    <property type="component" value="Chromosome"/>
</dbReference>
<sequence>MTDNTLNLYCYSITNMTNLKLRFKPVSFSWVALHPQPKGVIQFIGGAFFGTFGPMFFYRHLLECLFKQGYTIILLPFNFTFDHYAESGFLIREQYKLMPELVRMAEVAGYEYKTYLDDSNFSWIGHSIGCKYIALLESFSALPKKTEQLEAFIKEIVKQTSGNLSPEKQAKKVQSIVNDLENLCRDLENQSAKAKKLTSYYVNQDVDQSQTYFDESNVKINSIFIKSQASLLLAPVNTGLDSAIKPKALADFIIRLGFNVKPTPAETEALIENSHLFNLLGLVYFPLDNIGKSTREWFFNQLKKPPEDFRIKLKGGHLRPLGLRLGNIVFNFPDTFSVPPIESVNQRNAEFEVYVVKLLNYLEQKRQDQKKK</sequence>
<evidence type="ECO:0008006" key="5">
    <source>
        <dbReference type="Google" id="ProtNLM"/>
    </source>
</evidence>
<keyword evidence="2" id="KW-0472">Membrane</keyword>